<keyword evidence="9" id="KW-1185">Reference proteome</keyword>
<keyword evidence="6" id="KW-1133">Transmembrane helix</keyword>
<dbReference type="Proteomes" id="UP000547458">
    <property type="component" value="Unassembled WGS sequence"/>
</dbReference>
<dbReference type="Pfam" id="PF15975">
    <property type="entry name" value="Flot"/>
    <property type="match status" value="1"/>
</dbReference>
<evidence type="ECO:0000259" key="7">
    <source>
        <dbReference type="SMART" id="SM00244"/>
    </source>
</evidence>
<dbReference type="EMBL" id="JAATJL010000001">
    <property type="protein sequence ID" value="NJC24297.1"/>
    <property type="molecule type" value="Genomic_DNA"/>
</dbReference>
<evidence type="ECO:0000256" key="1">
    <source>
        <dbReference type="ARBA" id="ARBA00004370"/>
    </source>
</evidence>
<evidence type="ECO:0000256" key="6">
    <source>
        <dbReference type="SAM" id="Phobius"/>
    </source>
</evidence>
<feature type="coiled-coil region" evidence="4">
    <location>
        <begin position="296"/>
        <end position="323"/>
    </location>
</feature>
<dbReference type="InterPro" id="IPR027705">
    <property type="entry name" value="Flotillin_fam"/>
</dbReference>
<dbReference type="GO" id="GO:0005886">
    <property type="term" value="C:plasma membrane"/>
    <property type="evidence" value="ECO:0007669"/>
    <property type="project" value="TreeGrafter"/>
</dbReference>
<dbReference type="InterPro" id="IPR031905">
    <property type="entry name" value="Flotillin_C"/>
</dbReference>
<comment type="caution">
    <text evidence="8">The sequence shown here is derived from an EMBL/GenBank/DDBJ whole genome shotgun (WGS) entry which is preliminary data.</text>
</comment>
<dbReference type="GO" id="GO:0072659">
    <property type="term" value="P:protein localization to plasma membrane"/>
    <property type="evidence" value="ECO:0007669"/>
    <property type="project" value="TreeGrafter"/>
</dbReference>
<evidence type="ECO:0000256" key="5">
    <source>
        <dbReference type="SAM" id="MobiDB-lite"/>
    </source>
</evidence>
<proteinExistence type="inferred from homology"/>
<dbReference type="Gene3D" id="3.30.479.30">
    <property type="entry name" value="Band 7 domain"/>
    <property type="match status" value="1"/>
</dbReference>
<comment type="similarity">
    <text evidence="2">Belongs to the band 7/mec-2 family. Flotillin subfamily.</text>
</comment>
<keyword evidence="3 6" id="KW-0472">Membrane</keyword>
<dbReference type="AlphaFoldDB" id="A0A846RVT3"/>
<feature type="transmembrane region" description="Helical" evidence="6">
    <location>
        <begin position="6"/>
        <end position="27"/>
    </location>
</feature>
<feature type="domain" description="Band 7" evidence="7">
    <location>
        <begin position="29"/>
        <end position="194"/>
    </location>
</feature>
<dbReference type="GO" id="GO:0002020">
    <property type="term" value="F:protease binding"/>
    <property type="evidence" value="ECO:0007669"/>
    <property type="project" value="TreeGrafter"/>
</dbReference>
<keyword evidence="6" id="KW-0812">Transmembrane</keyword>
<feature type="coiled-coil region" evidence="4">
    <location>
        <begin position="197"/>
        <end position="244"/>
    </location>
</feature>
<dbReference type="SMART" id="SM00244">
    <property type="entry name" value="PHB"/>
    <property type="match status" value="1"/>
</dbReference>
<name>A0A846RVT3_9MICC</name>
<dbReference type="InterPro" id="IPR001107">
    <property type="entry name" value="Band_7"/>
</dbReference>
<feature type="region of interest" description="Disordered" evidence="5">
    <location>
        <begin position="467"/>
        <end position="505"/>
    </location>
</feature>
<comment type="subcellular location">
    <subcellularLocation>
        <location evidence="1">Membrane</location>
    </subcellularLocation>
</comment>
<keyword evidence="4" id="KW-0175">Coiled coil</keyword>
<dbReference type="SUPFAM" id="SSF117892">
    <property type="entry name" value="Band 7/SPFH domain"/>
    <property type="match status" value="1"/>
</dbReference>
<evidence type="ECO:0000256" key="2">
    <source>
        <dbReference type="ARBA" id="ARBA00007161"/>
    </source>
</evidence>
<dbReference type="PANTHER" id="PTHR13806">
    <property type="entry name" value="FLOTILLIN-RELATED"/>
    <property type="match status" value="1"/>
</dbReference>
<dbReference type="Pfam" id="PF01145">
    <property type="entry name" value="Band_7"/>
    <property type="match status" value="1"/>
</dbReference>
<dbReference type="CDD" id="cd03399">
    <property type="entry name" value="SPFH_flotillin"/>
    <property type="match status" value="1"/>
</dbReference>
<dbReference type="RefSeq" id="WP_167995564.1">
    <property type="nucleotide sequence ID" value="NZ_JAATJL010000001.1"/>
</dbReference>
<reference evidence="8 9" key="1">
    <citation type="submission" date="2020-03" db="EMBL/GenBank/DDBJ databases">
        <title>Sequencing the genomes of 1000 actinobacteria strains.</title>
        <authorList>
            <person name="Klenk H.-P."/>
        </authorList>
    </citation>
    <scope>NUCLEOTIDE SEQUENCE [LARGE SCALE GENOMIC DNA]</scope>
    <source>
        <strain evidence="8 9">DSM 16403</strain>
    </source>
</reference>
<accession>A0A846RVT3</accession>
<evidence type="ECO:0000313" key="8">
    <source>
        <dbReference type="EMBL" id="NJC24297.1"/>
    </source>
</evidence>
<evidence type="ECO:0000256" key="3">
    <source>
        <dbReference type="ARBA" id="ARBA00023136"/>
    </source>
</evidence>
<dbReference type="PANTHER" id="PTHR13806:SF46">
    <property type="entry name" value="FLOTILLIN-1-RELATED"/>
    <property type="match status" value="1"/>
</dbReference>
<gene>
    <name evidence="8" type="ORF">BJ994_003373</name>
</gene>
<protein>
    <submittedName>
        <fullName evidence="8">Flotillin</fullName>
    </submittedName>
</protein>
<dbReference type="InterPro" id="IPR036013">
    <property type="entry name" value="Band_7/SPFH_dom_sf"/>
</dbReference>
<sequence>MEIGLLITIGVIVGAVIVLGIIAMIIARMALRIASPSEALIITGKGNQEGQRVEFGRTFINPFTQRAFSISLASRQVTLQIEGISQNGIALHLTGVAQIKVGGDEEAVRRAAQRFLNQQDQIDHYTQETLSGSLRSIVGTLTVDSIIKDRASFAKSVKEEAEHSMHNQGLVIDTFQIQSVQDSSDYLRNLGRPEAALAEKLAKIAEANAAQEAAQAKAIADEQVALAEQRLAIKRAELKEVADARQAQADAAGPLAAADQKEAILLKEQQVTSRQAELRERELDIEIRKPADADKYRVEQEAAAKLEQRKRQSEADQVEAEVALTKRRLSAEGDKVTAEAEAAANTARGNAAAAVTRANGSAEAEVIKVRGQAEADVVRQKAVAEAEGIEAQARAYEQFNDAAVLNKVMEMLPLVAREIAAPMSAIDSMTVISNDGASQLSRNVTGGLQQTFQLLKDTTGLDAVQMLQNWGGDGAKPEAQPVASGPAAPSQKAPRKNDDGASTGA</sequence>
<evidence type="ECO:0000256" key="4">
    <source>
        <dbReference type="SAM" id="Coils"/>
    </source>
</evidence>
<evidence type="ECO:0000313" key="9">
    <source>
        <dbReference type="Proteomes" id="UP000547458"/>
    </source>
</evidence>
<organism evidence="8 9">
    <name type="scientific">Arthrobacter pigmenti</name>
    <dbReference type="NCBI Taxonomy" id="271432"/>
    <lineage>
        <taxon>Bacteria</taxon>
        <taxon>Bacillati</taxon>
        <taxon>Actinomycetota</taxon>
        <taxon>Actinomycetes</taxon>
        <taxon>Micrococcales</taxon>
        <taxon>Micrococcaceae</taxon>
        <taxon>Arthrobacter</taxon>
    </lineage>
</organism>